<feature type="coiled-coil region" evidence="1">
    <location>
        <begin position="653"/>
        <end position="680"/>
    </location>
</feature>
<feature type="compositionally biased region" description="Basic and acidic residues" evidence="2">
    <location>
        <begin position="774"/>
        <end position="791"/>
    </location>
</feature>
<feature type="region of interest" description="Disordered" evidence="2">
    <location>
        <begin position="864"/>
        <end position="997"/>
    </location>
</feature>
<dbReference type="PANTHER" id="PTHR39063:SF1">
    <property type="entry name" value="OFD1 CENTRIOLE AND CENTRIOLAR SATELLITE PROTEIN"/>
    <property type="match status" value="1"/>
</dbReference>
<dbReference type="SMART" id="SM00667">
    <property type="entry name" value="LisH"/>
    <property type="match status" value="1"/>
</dbReference>
<evidence type="ECO:0008006" key="5">
    <source>
        <dbReference type="Google" id="ProtNLM"/>
    </source>
</evidence>
<keyword evidence="4" id="KW-1185">Reference proteome</keyword>
<evidence type="ECO:0000313" key="3">
    <source>
        <dbReference type="EMBL" id="KAL3879106.1"/>
    </source>
</evidence>
<feature type="coiled-coil region" evidence="1">
    <location>
        <begin position="374"/>
        <end position="481"/>
    </location>
</feature>
<feature type="region of interest" description="Disordered" evidence="2">
    <location>
        <begin position="681"/>
        <end position="850"/>
    </location>
</feature>
<reference evidence="3 4" key="1">
    <citation type="submission" date="2024-11" db="EMBL/GenBank/DDBJ databases">
        <title>Chromosome-level genome assembly of the freshwater bivalve Anodonta woodiana.</title>
        <authorList>
            <person name="Chen X."/>
        </authorList>
    </citation>
    <scope>NUCLEOTIDE SEQUENCE [LARGE SCALE GENOMIC DNA]</scope>
    <source>
        <strain evidence="3">MN2024</strain>
        <tissue evidence="3">Gills</tissue>
    </source>
</reference>
<evidence type="ECO:0000256" key="1">
    <source>
        <dbReference type="SAM" id="Coils"/>
    </source>
</evidence>
<gene>
    <name evidence="3" type="ORF">ACJMK2_031419</name>
</gene>
<evidence type="ECO:0000256" key="2">
    <source>
        <dbReference type="SAM" id="MobiDB-lite"/>
    </source>
</evidence>
<dbReference type="InterPro" id="IPR006594">
    <property type="entry name" value="LisH"/>
</dbReference>
<sequence>MNMKEEDEEYMSATELRNRLYHSLRDRGLVNSMKSQLRSSLVAELKQSLQGKLTLTDLRVPEDGSLLHRAANSLVADHLKRCKYDYTYSVFLPESGIGEGKLITTKELMELLKISPQSKLYRKLAADSSSARKGFIWQLLSELSAIHSQASLSVCTQTDLIRVSTVTSLDEKLNGLDELFSSRRDEQYRVGAAAVEDRILAFQRQLEERFRTELKLQVAKTKDDEVKRIQIEERENCRRELEQARRELERTYQSKFDALVTRERNTVEKMQREHEIQEKEIYNQRQSILEEINAVHMREAQVKRDSEVNQRQQIIEKERLKAKEEEIKRRELQVTRMEAEFEQRLHNEMTKFKVEYQASFMERTQNIELREARLRDNEKRVAEDREKIDSLKSDLRDKSARVNELETLLQEARHMEVSATKHNEFLNAKLRDMADYASLKEQNAVYRSQLETLRMRMSELIQTHEREKNKQEELLRDLHRAGGESLYSDMKSHPTVRQERLLMENDKMQLHQKYEEEMSRNKMLLQKFEEQTYQMKEMNRELLDTRQQLVSTQLALSNEVYRKPHGEDPSRLSFNLSHKSKNSAAFSDDDSSDDRRSHLRSSRSKKKISTIEYDGKDVYNDVNLSAPHTAVTAKLSADFSDDSVSSTASADVIASTKYRLKSLEKEARNLEKAYADFQHHLTNPSALPPDSGPSASRQSQHSGSVRSGKARSTQSPEASPIERPLSSTPYQHKRSSGDVSDDSLTELQKPSSMRQELASAAPMPRFDLSNMSDDEGHTSRTHDDQRIERSRPITMFDLEARPGSPSIVVLHGEGSSTDGLSAQDPENIKPQKAVPDPQLTYPKTLPPISLDSAWKSQIVGLDSAWKQKKEEEEEEEAGQKVWEEERRRKEEERRRKEQESWEREQEELRRLQHKGEDKDDVRRVDQKEEEKKEEDIDPVMKQYMAMVQQQKAKEQQQTQKQKPKKKQEEKTPSHTEDELSITEETKSDGMGNEFEDW</sequence>
<feature type="compositionally biased region" description="Polar residues" evidence="2">
    <location>
        <begin position="693"/>
        <end position="717"/>
    </location>
</feature>
<protein>
    <recommendedName>
        <fullName evidence="5">LisH domain-containing protein</fullName>
    </recommendedName>
</protein>
<dbReference type="Proteomes" id="UP001634394">
    <property type="component" value="Unassembled WGS sequence"/>
</dbReference>
<name>A0ABD3X051_SINWO</name>
<feature type="region of interest" description="Disordered" evidence="2">
    <location>
        <begin position="560"/>
        <end position="606"/>
    </location>
</feature>
<feature type="compositionally biased region" description="Basic and acidic residues" evidence="2">
    <location>
        <begin position="560"/>
        <end position="570"/>
    </location>
</feature>
<dbReference type="InterPro" id="IPR055289">
    <property type="entry name" value="OFD1"/>
</dbReference>
<comment type="caution">
    <text evidence="3">The sequence shown here is derived from an EMBL/GenBank/DDBJ whole genome shotgun (WGS) entry which is preliminary data.</text>
</comment>
<feature type="compositionally biased region" description="Basic residues" evidence="2">
    <location>
        <begin position="597"/>
        <end position="606"/>
    </location>
</feature>
<organism evidence="3 4">
    <name type="scientific">Sinanodonta woodiana</name>
    <name type="common">Chinese pond mussel</name>
    <name type="synonym">Anodonta woodiana</name>
    <dbReference type="NCBI Taxonomy" id="1069815"/>
    <lineage>
        <taxon>Eukaryota</taxon>
        <taxon>Metazoa</taxon>
        <taxon>Spiralia</taxon>
        <taxon>Lophotrochozoa</taxon>
        <taxon>Mollusca</taxon>
        <taxon>Bivalvia</taxon>
        <taxon>Autobranchia</taxon>
        <taxon>Heteroconchia</taxon>
        <taxon>Palaeoheterodonta</taxon>
        <taxon>Unionida</taxon>
        <taxon>Unionoidea</taxon>
        <taxon>Unionidae</taxon>
        <taxon>Unioninae</taxon>
        <taxon>Sinanodonta</taxon>
    </lineage>
</organism>
<dbReference type="EMBL" id="JBJQND010000004">
    <property type="protein sequence ID" value="KAL3879106.1"/>
    <property type="molecule type" value="Genomic_DNA"/>
</dbReference>
<feature type="compositionally biased region" description="Basic and acidic residues" evidence="2">
    <location>
        <begin position="966"/>
        <end position="987"/>
    </location>
</feature>
<feature type="compositionally biased region" description="Polar residues" evidence="2">
    <location>
        <begin position="745"/>
        <end position="754"/>
    </location>
</feature>
<dbReference type="PROSITE" id="PS50896">
    <property type="entry name" value="LISH"/>
    <property type="match status" value="1"/>
</dbReference>
<dbReference type="Pfam" id="PF16045">
    <property type="entry name" value="LisH_2"/>
    <property type="match status" value="1"/>
</dbReference>
<feature type="compositionally biased region" description="Basic and acidic residues" evidence="2">
    <location>
        <begin position="877"/>
        <end position="934"/>
    </location>
</feature>
<proteinExistence type="predicted"/>
<keyword evidence="1" id="KW-0175">Coiled coil</keyword>
<evidence type="ECO:0000313" key="4">
    <source>
        <dbReference type="Proteomes" id="UP001634394"/>
    </source>
</evidence>
<dbReference type="Gene3D" id="1.20.960.40">
    <property type="match status" value="1"/>
</dbReference>
<dbReference type="PANTHER" id="PTHR39063">
    <property type="entry name" value="ORAL-FACIAL-DIGITAL SYNDROME 1 PROTEIN HOMOLOG"/>
    <property type="match status" value="1"/>
</dbReference>
<accession>A0ABD3X051</accession>
<dbReference type="AlphaFoldDB" id="A0ABD3X051"/>
<feature type="coiled-coil region" evidence="1">
    <location>
        <begin position="511"/>
        <end position="541"/>
    </location>
</feature>
<feature type="coiled-coil region" evidence="1">
    <location>
        <begin position="227"/>
        <end position="280"/>
    </location>
</feature>